<name>A0AA88XUC6_PINIB</name>
<feature type="domain" description="Peptidase M12B" evidence="6">
    <location>
        <begin position="595"/>
        <end position="832"/>
    </location>
</feature>
<keyword evidence="3" id="KW-0472">Membrane</keyword>
<evidence type="ECO:0000256" key="4">
    <source>
        <dbReference type="SAM" id="SignalP"/>
    </source>
</evidence>
<dbReference type="InterPro" id="IPR036436">
    <property type="entry name" value="Disintegrin_dom_sf"/>
</dbReference>
<comment type="caution">
    <text evidence="1">Lacks conserved residue(s) required for the propagation of feature annotation.</text>
</comment>
<dbReference type="SUPFAM" id="SSF55486">
    <property type="entry name" value="Metalloproteases ('zincins'), catalytic domain"/>
    <property type="match status" value="1"/>
</dbReference>
<evidence type="ECO:0000313" key="8">
    <source>
        <dbReference type="Proteomes" id="UP001186944"/>
    </source>
</evidence>
<dbReference type="InterPro" id="IPR036116">
    <property type="entry name" value="FN3_sf"/>
</dbReference>
<dbReference type="InterPro" id="IPR024079">
    <property type="entry name" value="MetalloPept_cat_dom_sf"/>
</dbReference>
<sequence length="1387" mass="155716">MAIGFSLCLVLLVVFSNLSIFVVQGGYQGNDCPGGRGTVTGVCYGYDGDPCSDVIPCDTDLGYSCRPSENISESRCFGWHKLRATSVGQTFFSVVWDDFMSLDYPYEYSARLTEEYNTDLSTWKVQEIGRQPSHNFTYLTPGTVYFVMVGTWRDASFSSYSNYTEVLIVRTVDVSECRFQSMILKVGESIQDGCLSKCACLATGRVQCGPVCNNTNSTGTESDENCVEVKSSSDEKHRSKFAEINVLDIRRTSVSIKIRYLEKHLQSILYFCISHSGYDNSTHRTPLHWNSTNLEVRHLVESNTYEVWVEYSINNISEVVSPKTQFTTQQTETTEPNKSTSVGKFVSGPKSTSSKSSVYLGIILATTVILVLLVMTFILIWRRKKRKSEQLCQADDSSTGNSNKHNGISKLRRFVSKFDIVTIDKEVDMANILTNRTCTLNFRAFGENFTLVLSAVSVRTNENLLTIVLDGKILPPPDTWKIHDETSMYKGHIKGYKDSYAFGRLNGVVFDGIFRVQKKIYYMEPFRKYESDSKAWNRTVIYRHCDIYDNVSRVIDDVGARSFPKLQTSDEITDFNVKGHLRSKRMKRTSGVTSSYCSLHVVADHTFYRSVGGNSVSATVYEIKYQVGMSDVIFRGTDFDGDGVGDNVGFEISQITIFSDSNANDYRMGDTSMNAQDYLNAFSTYNHDQFCLGIAFTYRDFSDGLVGLAWVASSDIYGPVGGICQRRVYVPSKNKVYSYNTAMVTMINYGARLPSYKAALVLTHEFGHSFGSSHDKSGNNACSPGGQYGNYIMHAYASNGGLPNNDKFSTCSVNSIYPVIMHKGTCLIERTGPYCGNSVTENGEECDCGNSATCAYTDNCCTPSDTVSADMPCTYRRAEGKVCSPKESQCCTSSCAIVPSSANKICGQSSECLYQVTCDGTSAACPAAIVVENGTFCSRGRKICQDGICYRSVCEKEGLTQCQCRTSSNLCMLCCKNGSECLPLHSIDRSISPLFLSPGEPCDENTGICDATGKCILGKQDSAINRLKNVFGESTVSDTKLWFQNNWYYVIIGMSALIGLTIIFIKSRRKRHNVQAHARRMGRFEHVISHANAERIRQERLLEHIMMLYDDRIERAASGHQCRELPNAIARLSTFFPTADLNVLSSVAKRSTSEEVAVRMLLIRGYPMRRLLKVPEEEFDEDFDTRIEEDESYVIIPTKYSNQMRSFVDDVDTGEQSNGEIKVSEQAQTSSEEPRETQTEKQPEKCLETGDDIQHTVGDDDSETRNYEQTELQTEDKTEDRNTVQIERENEVESEVRRKEETEGEVSDLDKERTELQTKIESENLRTEQTEIQTEDESEEFAKEHIEFQTEDNAESKNLASDQSEQSRIENHSMEQMKTNQLEESEI</sequence>
<dbReference type="Gene3D" id="4.10.70.10">
    <property type="entry name" value="Disintegrin domain"/>
    <property type="match status" value="1"/>
</dbReference>
<feature type="compositionally biased region" description="Polar residues" evidence="2">
    <location>
        <begin position="1376"/>
        <end position="1387"/>
    </location>
</feature>
<accession>A0AA88XUC6</accession>
<dbReference type="GO" id="GO:0006509">
    <property type="term" value="P:membrane protein ectodomain proteolysis"/>
    <property type="evidence" value="ECO:0007669"/>
    <property type="project" value="TreeGrafter"/>
</dbReference>
<feature type="chain" id="PRO_5041716362" evidence="4">
    <location>
        <begin position="26"/>
        <end position="1387"/>
    </location>
</feature>
<dbReference type="Pfam" id="PF13688">
    <property type="entry name" value="Reprolysin_5"/>
    <property type="match status" value="1"/>
</dbReference>
<feature type="active site" evidence="1">
    <location>
        <position position="765"/>
    </location>
</feature>
<protein>
    <submittedName>
        <fullName evidence="7">Uncharacterized protein</fullName>
    </submittedName>
</protein>
<evidence type="ECO:0000259" key="5">
    <source>
        <dbReference type="PROSITE" id="PS50214"/>
    </source>
</evidence>
<feature type="transmembrane region" description="Helical" evidence="3">
    <location>
        <begin position="1047"/>
        <end position="1065"/>
    </location>
</feature>
<dbReference type="SUPFAM" id="SSF49265">
    <property type="entry name" value="Fibronectin type III"/>
    <property type="match status" value="1"/>
</dbReference>
<evidence type="ECO:0000256" key="1">
    <source>
        <dbReference type="PROSITE-ProRule" id="PRU00276"/>
    </source>
</evidence>
<dbReference type="PANTHER" id="PTHR45702">
    <property type="entry name" value="ADAM10/ADAM17 METALLOPEPTIDASE FAMILY MEMBER"/>
    <property type="match status" value="1"/>
</dbReference>
<feature type="domain" description="Disintegrin" evidence="5">
    <location>
        <begin position="832"/>
        <end position="933"/>
    </location>
</feature>
<dbReference type="SMART" id="SM00050">
    <property type="entry name" value="DISIN"/>
    <property type="match status" value="1"/>
</dbReference>
<comment type="caution">
    <text evidence="7">The sequence shown here is derived from an EMBL/GenBank/DDBJ whole genome shotgun (WGS) entry which is preliminary data.</text>
</comment>
<dbReference type="GO" id="GO:0005886">
    <property type="term" value="C:plasma membrane"/>
    <property type="evidence" value="ECO:0007669"/>
    <property type="project" value="TreeGrafter"/>
</dbReference>
<dbReference type="GO" id="GO:0007219">
    <property type="term" value="P:Notch signaling pathway"/>
    <property type="evidence" value="ECO:0007669"/>
    <property type="project" value="TreeGrafter"/>
</dbReference>
<feature type="signal peptide" evidence="4">
    <location>
        <begin position="1"/>
        <end position="25"/>
    </location>
</feature>
<dbReference type="PANTHER" id="PTHR45702:SF2">
    <property type="entry name" value="KUZBANIAN, ISOFORM A"/>
    <property type="match status" value="1"/>
</dbReference>
<dbReference type="EMBL" id="VSWD01000009">
    <property type="protein sequence ID" value="KAK3092596.1"/>
    <property type="molecule type" value="Genomic_DNA"/>
</dbReference>
<keyword evidence="3" id="KW-1133">Transmembrane helix</keyword>
<dbReference type="PROSITE" id="PS50215">
    <property type="entry name" value="ADAM_MEPRO"/>
    <property type="match status" value="1"/>
</dbReference>
<feature type="compositionally biased region" description="Polar residues" evidence="2">
    <location>
        <begin position="1214"/>
        <end position="1231"/>
    </location>
</feature>
<dbReference type="Proteomes" id="UP001186944">
    <property type="component" value="Unassembled WGS sequence"/>
</dbReference>
<proteinExistence type="predicted"/>
<dbReference type="InterPro" id="IPR051489">
    <property type="entry name" value="ADAM_Metalloproteinase"/>
</dbReference>
<feature type="compositionally biased region" description="Basic and acidic residues" evidence="2">
    <location>
        <begin position="1365"/>
        <end position="1375"/>
    </location>
</feature>
<keyword evidence="8" id="KW-1185">Reference proteome</keyword>
<evidence type="ECO:0000256" key="2">
    <source>
        <dbReference type="SAM" id="MobiDB-lite"/>
    </source>
</evidence>
<evidence type="ECO:0000313" key="7">
    <source>
        <dbReference type="EMBL" id="KAK3092596.1"/>
    </source>
</evidence>
<evidence type="ECO:0000256" key="3">
    <source>
        <dbReference type="SAM" id="Phobius"/>
    </source>
</evidence>
<feature type="compositionally biased region" description="Low complexity" evidence="2">
    <location>
        <begin position="324"/>
        <end position="334"/>
    </location>
</feature>
<dbReference type="InterPro" id="IPR001762">
    <property type="entry name" value="Disintegrin_dom"/>
</dbReference>
<feature type="region of interest" description="Disordered" evidence="2">
    <location>
        <begin position="1211"/>
        <end position="1387"/>
    </location>
</feature>
<feature type="compositionally biased region" description="Basic and acidic residues" evidence="2">
    <location>
        <begin position="1232"/>
        <end position="1301"/>
    </location>
</feature>
<keyword evidence="4" id="KW-0732">Signal</keyword>
<dbReference type="GO" id="GO:0046872">
    <property type="term" value="F:metal ion binding"/>
    <property type="evidence" value="ECO:0007669"/>
    <property type="project" value="UniProtKB-KW"/>
</dbReference>
<feature type="binding site" evidence="1">
    <location>
        <position position="768"/>
    </location>
    <ligand>
        <name>Zn(2+)</name>
        <dbReference type="ChEBI" id="CHEBI:29105"/>
        <note>catalytic</note>
    </ligand>
</feature>
<organism evidence="7 8">
    <name type="scientific">Pinctada imbricata</name>
    <name type="common">Atlantic pearl-oyster</name>
    <name type="synonym">Pinctada martensii</name>
    <dbReference type="NCBI Taxonomy" id="66713"/>
    <lineage>
        <taxon>Eukaryota</taxon>
        <taxon>Metazoa</taxon>
        <taxon>Spiralia</taxon>
        <taxon>Lophotrochozoa</taxon>
        <taxon>Mollusca</taxon>
        <taxon>Bivalvia</taxon>
        <taxon>Autobranchia</taxon>
        <taxon>Pteriomorphia</taxon>
        <taxon>Pterioida</taxon>
        <taxon>Pterioidea</taxon>
        <taxon>Pteriidae</taxon>
        <taxon>Pinctada</taxon>
    </lineage>
</organism>
<feature type="transmembrane region" description="Helical" evidence="3">
    <location>
        <begin position="358"/>
        <end position="381"/>
    </location>
</feature>
<dbReference type="GO" id="GO:0004222">
    <property type="term" value="F:metalloendopeptidase activity"/>
    <property type="evidence" value="ECO:0007669"/>
    <property type="project" value="InterPro"/>
</dbReference>
<dbReference type="InterPro" id="IPR001590">
    <property type="entry name" value="Peptidase_M12B"/>
</dbReference>
<dbReference type="PROSITE" id="PS50214">
    <property type="entry name" value="DISINTEGRIN_2"/>
    <property type="match status" value="1"/>
</dbReference>
<gene>
    <name evidence="7" type="ORF">FSP39_004811</name>
</gene>
<evidence type="ECO:0000259" key="6">
    <source>
        <dbReference type="PROSITE" id="PS50215"/>
    </source>
</evidence>
<feature type="compositionally biased region" description="Basic and acidic residues" evidence="2">
    <location>
        <begin position="1308"/>
        <end position="1329"/>
    </location>
</feature>
<reference evidence="7" key="1">
    <citation type="submission" date="2019-08" db="EMBL/GenBank/DDBJ databases">
        <title>The improved chromosome-level genome for the pearl oyster Pinctada fucata martensii using PacBio sequencing and Hi-C.</title>
        <authorList>
            <person name="Zheng Z."/>
        </authorList>
    </citation>
    <scope>NUCLEOTIDE SEQUENCE</scope>
    <source>
        <strain evidence="7">ZZ-2019</strain>
        <tissue evidence="7">Adductor muscle</tissue>
    </source>
</reference>
<keyword evidence="1" id="KW-0862">Zinc</keyword>
<dbReference type="Gene3D" id="3.40.390.10">
    <property type="entry name" value="Collagenase (Catalytic Domain)"/>
    <property type="match status" value="1"/>
</dbReference>
<feature type="binding site" evidence="1">
    <location>
        <position position="764"/>
    </location>
    <ligand>
        <name>Zn(2+)</name>
        <dbReference type="ChEBI" id="CHEBI:29105"/>
        <note>catalytic</note>
    </ligand>
</feature>
<feature type="binding site" evidence="1">
    <location>
        <position position="774"/>
    </location>
    <ligand>
        <name>Zn(2+)</name>
        <dbReference type="ChEBI" id="CHEBI:29105"/>
        <note>catalytic</note>
    </ligand>
</feature>
<keyword evidence="1" id="KW-0479">Metal-binding</keyword>
<keyword evidence="3" id="KW-0812">Transmembrane</keyword>
<feature type="region of interest" description="Disordered" evidence="2">
    <location>
        <begin position="324"/>
        <end position="354"/>
    </location>
</feature>